<feature type="transmembrane region" description="Helical" evidence="6">
    <location>
        <begin position="70"/>
        <end position="88"/>
    </location>
</feature>
<feature type="compositionally biased region" description="Polar residues" evidence="5">
    <location>
        <begin position="489"/>
        <end position="519"/>
    </location>
</feature>
<protein>
    <submittedName>
        <fullName evidence="8">MFS general substrate transporter</fullName>
    </submittedName>
</protein>
<dbReference type="Pfam" id="PF07690">
    <property type="entry name" value="MFS_1"/>
    <property type="match status" value="1"/>
</dbReference>
<dbReference type="Gene3D" id="1.20.1720.10">
    <property type="entry name" value="Multidrug resistance protein D"/>
    <property type="match status" value="1"/>
</dbReference>
<dbReference type="InterPro" id="IPR036259">
    <property type="entry name" value="MFS_trans_sf"/>
</dbReference>
<keyword evidence="3 6" id="KW-1133">Transmembrane helix</keyword>
<feature type="transmembrane region" description="Helical" evidence="6">
    <location>
        <begin position="230"/>
        <end position="249"/>
    </location>
</feature>
<reference evidence="8 9" key="1">
    <citation type="submission" date="2016-07" db="EMBL/GenBank/DDBJ databases">
        <title>Draft genome of the white-rot fungus Obba rivulosa 3A-2.</title>
        <authorList>
            <consortium name="DOE Joint Genome Institute"/>
            <person name="Miettinen O."/>
            <person name="Riley R."/>
            <person name="Acob R."/>
            <person name="Barry K."/>
            <person name="Cullen D."/>
            <person name="De Vries R."/>
            <person name="Hainaut M."/>
            <person name="Hatakka A."/>
            <person name="Henrissat B."/>
            <person name="Hilden K."/>
            <person name="Kuo R."/>
            <person name="Labutti K."/>
            <person name="Lipzen A."/>
            <person name="Makela M.R."/>
            <person name="Sandor L."/>
            <person name="Spatafora J.W."/>
            <person name="Grigoriev I.V."/>
            <person name="Hibbett D.S."/>
        </authorList>
    </citation>
    <scope>NUCLEOTIDE SEQUENCE [LARGE SCALE GENOMIC DNA]</scope>
    <source>
        <strain evidence="8 9">3A-2</strain>
    </source>
</reference>
<evidence type="ECO:0000256" key="3">
    <source>
        <dbReference type="ARBA" id="ARBA00022989"/>
    </source>
</evidence>
<feature type="transmembrane region" description="Helical" evidence="6">
    <location>
        <begin position="133"/>
        <end position="155"/>
    </location>
</feature>
<organism evidence="8 9">
    <name type="scientific">Obba rivulosa</name>
    <dbReference type="NCBI Taxonomy" id="1052685"/>
    <lineage>
        <taxon>Eukaryota</taxon>
        <taxon>Fungi</taxon>
        <taxon>Dikarya</taxon>
        <taxon>Basidiomycota</taxon>
        <taxon>Agaricomycotina</taxon>
        <taxon>Agaricomycetes</taxon>
        <taxon>Polyporales</taxon>
        <taxon>Gelatoporiaceae</taxon>
        <taxon>Obba</taxon>
    </lineage>
</organism>
<evidence type="ECO:0000313" key="8">
    <source>
        <dbReference type="EMBL" id="OCH89214.1"/>
    </source>
</evidence>
<evidence type="ECO:0000256" key="4">
    <source>
        <dbReference type="ARBA" id="ARBA00023136"/>
    </source>
</evidence>
<dbReference type="GO" id="GO:0022857">
    <property type="term" value="F:transmembrane transporter activity"/>
    <property type="evidence" value="ECO:0007669"/>
    <property type="project" value="InterPro"/>
</dbReference>
<feature type="transmembrane region" description="Helical" evidence="6">
    <location>
        <begin position="364"/>
        <end position="387"/>
    </location>
</feature>
<evidence type="ECO:0000256" key="5">
    <source>
        <dbReference type="SAM" id="MobiDB-lite"/>
    </source>
</evidence>
<dbReference type="InterPro" id="IPR020846">
    <property type="entry name" value="MFS_dom"/>
</dbReference>
<comment type="subcellular location">
    <subcellularLocation>
        <location evidence="1">Membrane</location>
        <topology evidence="1">Multi-pass membrane protein</topology>
    </subcellularLocation>
</comment>
<feature type="transmembrane region" description="Helical" evidence="6">
    <location>
        <begin position="41"/>
        <end position="58"/>
    </location>
</feature>
<feature type="transmembrane region" description="Helical" evidence="6">
    <location>
        <begin position="452"/>
        <end position="472"/>
    </location>
</feature>
<evidence type="ECO:0000256" key="2">
    <source>
        <dbReference type="ARBA" id="ARBA00022692"/>
    </source>
</evidence>
<dbReference type="PANTHER" id="PTHR42718">
    <property type="entry name" value="MAJOR FACILITATOR SUPERFAMILY MULTIDRUG TRANSPORTER MFSC"/>
    <property type="match status" value="1"/>
</dbReference>
<gene>
    <name evidence="8" type="ORF">OBBRIDRAFT_813265</name>
</gene>
<feature type="transmembrane region" description="Helical" evidence="6">
    <location>
        <begin position="167"/>
        <end position="185"/>
    </location>
</feature>
<dbReference type="Proteomes" id="UP000250043">
    <property type="component" value="Unassembled WGS sequence"/>
</dbReference>
<evidence type="ECO:0000313" key="9">
    <source>
        <dbReference type="Proteomes" id="UP000250043"/>
    </source>
</evidence>
<accession>A0A8E2DKV0</accession>
<proteinExistence type="predicted"/>
<sequence>MLSPSSAKSCLTTATVFVNGATSVAITTIGRDLSFEESDLQWPLNVFSLSFGCLLLFFGRVSDIIGNRKIFLFGSAWFAIWSLAASFAQSSESLIVFYALQVQMLTRSRTAANMPAGISIISAYFPPGRSKNVAFAVLGAGQPLGFIVGMIVGGLLCQSQGSWRSVFWLQSGLAGMFVILGFFVLPKGDPSKKYTKGLDWIGALLSTAGLGLLTYDLAESTSTPRGRMTPFVPCLLATSIVIMVLFVFWEIRCEGRGQAVLVPMSIWSQPGAKMGPIIACIIFAWWAFNTLSYFSALFYQQVLLLSPIQTVLRLLPIGISGLITDLLTGYLVGAFPGRILIPFGIMSCIISSTIFALINVHASYWSMAFIAMITLPVLEVAYTVANMHVCFAFDVDSQALAGGIFSVATRLGTSLGLAISSSIATTISENYNRAHPELAATDPSVLLGGFRAAGWTCCGAATIALLIALFGLRDIGVVGQRTHSSMVENTGGQDLLKSNSAHQSEPSVTLESTSGSSVILKNAPESEGPEKHLWQAALDRIVEVS</sequence>
<evidence type="ECO:0000256" key="6">
    <source>
        <dbReference type="SAM" id="Phobius"/>
    </source>
</evidence>
<feature type="transmembrane region" description="Helical" evidence="6">
    <location>
        <begin position="311"/>
        <end position="332"/>
    </location>
</feature>
<name>A0A8E2DKV0_9APHY</name>
<keyword evidence="4 6" id="KW-0472">Membrane</keyword>
<keyword evidence="2 6" id="KW-0812">Transmembrane</keyword>
<feature type="transmembrane region" description="Helical" evidence="6">
    <location>
        <begin position="339"/>
        <end position="358"/>
    </location>
</feature>
<feature type="region of interest" description="Disordered" evidence="5">
    <location>
        <begin position="489"/>
        <end position="526"/>
    </location>
</feature>
<feature type="transmembrane region" description="Helical" evidence="6">
    <location>
        <begin position="197"/>
        <end position="218"/>
    </location>
</feature>
<dbReference type="PROSITE" id="PS50850">
    <property type="entry name" value="MFS"/>
    <property type="match status" value="1"/>
</dbReference>
<feature type="transmembrane region" description="Helical" evidence="6">
    <location>
        <begin position="277"/>
        <end position="299"/>
    </location>
</feature>
<dbReference type="GO" id="GO:0016020">
    <property type="term" value="C:membrane"/>
    <property type="evidence" value="ECO:0007669"/>
    <property type="project" value="UniProtKB-SubCell"/>
</dbReference>
<dbReference type="OrthoDB" id="440755at2759"/>
<feature type="domain" description="Major facilitator superfamily (MFS) profile" evidence="7">
    <location>
        <begin position="1"/>
        <end position="476"/>
    </location>
</feature>
<evidence type="ECO:0000256" key="1">
    <source>
        <dbReference type="ARBA" id="ARBA00004141"/>
    </source>
</evidence>
<dbReference type="PANTHER" id="PTHR42718:SF10">
    <property type="entry name" value="TRANSPORTER, PUTATIVE (AFU_ORTHOLOGUE AFUA_8G06760)-RELATED"/>
    <property type="match status" value="1"/>
</dbReference>
<dbReference type="Gene3D" id="1.20.1250.20">
    <property type="entry name" value="MFS general substrate transporter like domains"/>
    <property type="match status" value="1"/>
</dbReference>
<dbReference type="EMBL" id="KV722432">
    <property type="protein sequence ID" value="OCH89214.1"/>
    <property type="molecule type" value="Genomic_DNA"/>
</dbReference>
<dbReference type="InterPro" id="IPR011701">
    <property type="entry name" value="MFS"/>
</dbReference>
<evidence type="ECO:0000259" key="7">
    <source>
        <dbReference type="PROSITE" id="PS50850"/>
    </source>
</evidence>
<dbReference type="SUPFAM" id="SSF103473">
    <property type="entry name" value="MFS general substrate transporter"/>
    <property type="match status" value="1"/>
</dbReference>
<keyword evidence="9" id="KW-1185">Reference proteome</keyword>
<dbReference type="AlphaFoldDB" id="A0A8E2DKV0"/>